<dbReference type="EMBL" id="OZ075116">
    <property type="protein sequence ID" value="CAL5074244.1"/>
    <property type="molecule type" value="Genomic_DNA"/>
</dbReference>
<evidence type="ECO:0000313" key="2">
    <source>
        <dbReference type="EMBL" id="CAL5074244.1"/>
    </source>
</evidence>
<accession>A0ABC9FHA2</accession>
<proteinExistence type="predicted"/>
<keyword evidence="1" id="KW-0732">Signal</keyword>
<evidence type="ECO:0000256" key="1">
    <source>
        <dbReference type="SAM" id="SignalP"/>
    </source>
</evidence>
<dbReference type="Proteomes" id="UP001497457">
    <property type="component" value="Chromosome 6rd"/>
</dbReference>
<organism evidence="2 3">
    <name type="scientific">Urochloa decumbens</name>
    <dbReference type="NCBI Taxonomy" id="240449"/>
    <lineage>
        <taxon>Eukaryota</taxon>
        <taxon>Viridiplantae</taxon>
        <taxon>Streptophyta</taxon>
        <taxon>Embryophyta</taxon>
        <taxon>Tracheophyta</taxon>
        <taxon>Spermatophyta</taxon>
        <taxon>Magnoliopsida</taxon>
        <taxon>Liliopsida</taxon>
        <taxon>Poales</taxon>
        <taxon>Poaceae</taxon>
        <taxon>PACMAD clade</taxon>
        <taxon>Panicoideae</taxon>
        <taxon>Panicodae</taxon>
        <taxon>Paniceae</taxon>
        <taxon>Melinidinae</taxon>
        <taxon>Urochloa</taxon>
    </lineage>
</organism>
<dbReference type="AlphaFoldDB" id="A0ABC9FHA2"/>
<reference evidence="2 3" key="2">
    <citation type="submission" date="2024-10" db="EMBL/GenBank/DDBJ databases">
        <authorList>
            <person name="Ryan C."/>
        </authorList>
    </citation>
    <scope>NUCLEOTIDE SEQUENCE [LARGE SCALE GENOMIC DNA]</scope>
</reference>
<feature type="signal peptide" evidence="1">
    <location>
        <begin position="1"/>
        <end position="24"/>
    </location>
</feature>
<evidence type="ECO:0000313" key="3">
    <source>
        <dbReference type="Proteomes" id="UP001497457"/>
    </source>
</evidence>
<protein>
    <submittedName>
        <fullName evidence="2">Uncharacterized protein</fullName>
    </submittedName>
</protein>
<keyword evidence="3" id="KW-1185">Reference proteome</keyword>
<sequence length="86" mass="8841">MASSPALKLAALAMLVLFAEQLLAATPADGRVLPAAAAAAAAGRSLLGRTIGPCEAECTLFCKPRCVLQSDGSQKCNEFCVNFCKP</sequence>
<feature type="chain" id="PRO_5044869242" evidence="1">
    <location>
        <begin position="25"/>
        <end position="86"/>
    </location>
</feature>
<reference evidence="3" key="1">
    <citation type="submission" date="2024-06" db="EMBL/GenBank/DDBJ databases">
        <authorList>
            <person name="Ryan C."/>
        </authorList>
    </citation>
    <scope>NUCLEOTIDE SEQUENCE [LARGE SCALE GENOMIC DNA]</scope>
</reference>
<gene>
    <name evidence="2" type="ORF">URODEC1_LOCUS105098</name>
</gene>
<name>A0ABC9FHA2_9POAL</name>